<keyword evidence="1" id="KW-0472">Membrane</keyword>
<feature type="transmembrane region" description="Helical" evidence="1">
    <location>
        <begin position="128"/>
        <end position="150"/>
    </location>
</feature>
<dbReference type="AlphaFoldDB" id="A0A0N5CDN5"/>
<keyword evidence="1" id="KW-0812">Transmembrane</keyword>
<accession>A0A0N5CDN5</accession>
<organism evidence="2 3">
    <name type="scientific">Strongyloides papillosus</name>
    <name type="common">Intestinal threadworm</name>
    <dbReference type="NCBI Taxonomy" id="174720"/>
    <lineage>
        <taxon>Eukaryota</taxon>
        <taxon>Metazoa</taxon>
        <taxon>Ecdysozoa</taxon>
        <taxon>Nematoda</taxon>
        <taxon>Chromadorea</taxon>
        <taxon>Rhabditida</taxon>
        <taxon>Tylenchina</taxon>
        <taxon>Panagrolaimomorpha</taxon>
        <taxon>Strongyloidoidea</taxon>
        <taxon>Strongyloididae</taxon>
        <taxon>Strongyloides</taxon>
    </lineage>
</organism>
<feature type="transmembrane region" description="Helical" evidence="1">
    <location>
        <begin position="40"/>
        <end position="60"/>
    </location>
</feature>
<sequence>MGTLDDVFYSTNFIFGCLSNIVAISLVVKKRNESQNKYYTFMLFFQFGMAIISTIVLGFLKPHIYAFDDFLVAFSRPLSDPPSNDFLHSSLFGLSVFLLYFNITIPTGLIAARFSIVCTNSGFKRNSIIRVIGLCITLTIIQAFGITFPFSEHVSSDIIINSIKKYNIESDILTESTTVLGRKIVCFFEIIFLMLTF</sequence>
<name>A0A0N5CDN5_STREA</name>
<feature type="transmembrane region" description="Helical" evidence="1">
    <location>
        <begin position="91"/>
        <end position="116"/>
    </location>
</feature>
<proteinExistence type="predicted"/>
<evidence type="ECO:0000313" key="3">
    <source>
        <dbReference type="WBParaSite" id="SPAL_0001597900.1"/>
    </source>
</evidence>
<feature type="transmembrane region" description="Helical" evidence="1">
    <location>
        <begin position="6"/>
        <end position="28"/>
    </location>
</feature>
<dbReference type="WBParaSite" id="SPAL_0001597900.1">
    <property type="protein sequence ID" value="SPAL_0001597900.1"/>
    <property type="gene ID" value="SPAL_0001597900"/>
</dbReference>
<keyword evidence="2" id="KW-1185">Reference proteome</keyword>
<evidence type="ECO:0000313" key="2">
    <source>
        <dbReference type="Proteomes" id="UP000046392"/>
    </source>
</evidence>
<dbReference type="Proteomes" id="UP000046392">
    <property type="component" value="Unplaced"/>
</dbReference>
<reference evidence="3" key="1">
    <citation type="submission" date="2017-02" db="UniProtKB">
        <authorList>
            <consortium name="WormBaseParasite"/>
        </authorList>
    </citation>
    <scope>IDENTIFICATION</scope>
</reference>
<evidence type="ECO:0000256" key="1">
    <source>
        <dbReference type="SAM" id="Phobius"/>
    </source>
</evidence>
<protein>
    <submittedName>
        <fullName evidence="3">7TM_GPCR_Srx domain-containing protein</fullName>
    </submittedName>
</protein>
<keyword evidence="1" id="KW-1133">Transmembrane helix</keyword>